<evidence type="ECO:0000256" key="6">
    <source>
        <dbReference type="ARBA" id="ARBA00022801"/>
    </source>
</evidence>
<accession>A0A430JHQ1</accession>
<dbReference type="Proteomes" id="UP000276128">
    <property type="component" value="Unassembled WGS sequence"/>
</dbReference>
<dbReference type="Pfam" id="PF00576">
    <property type="entry name" value="Transthyretin"/>
    <property type="match status" value="1"/>
</dbReference>
<dbReference type="GO" id="GO:0033971">
    <property type="term" value="F:hydroxyisourate hydrolase activity"/>
    <property type="evidence" value="ECO:0007669"/>
    <property type="project" value="UniProtKB-EC"/>
</dbReference>
<dbReference type="RefSeq" id="WP_126140393.1">
    <property type="nucleotide sequence ID" value="NZ_RXHU01000016.1"/>
</dbReference>
<dbReference type="PANTHER" id="PTHR10395">
    <property type="entry name" value="URICASE AND TRANSTHYRETIN-RELATED"/>
    <property type="match status" value="1"/>
</dbReference>
<comment type="similarity">
    <text evidence="3 7">Belongs to the transthyretin family. 5-hydroxyisourate hydrolase subfamily.</text>
</comment>
<dbReference type="SUPFAM" id="SSF49472">
    <property type="entry name" value="Transthyretin (synonym: prealbumin)"/>
    <property type="match status" value="1"/>
</dbReference>
<dbReference type="EMBL" id="RXHU01000016">
    <property type="protein sequence ID" value="RTE10578.1"/>
    <property type="molecule type" value="Genomic_DNA"/>
</dbReference>
<reference evidence="9 10" key="1">
    <citation type="submission" date="2018-12" db="EMBL/GenBank/DDBJ databases">
        <title>Bacillus ochoae sp. nov., Paenibacillus whitsoniae sp. nov., Paenibacillus spiritus sp. nov. Isolated from the Mars Exploration Rover during spacecraft assembly.</title>
        <authorList>
            <person name="Seuylemezian A."/>
            <person name="Vaishampayan P."/>
        </authorList>
    </citation>
    <scope>NUCLEOTIDE SEQUENCE [LARGE SCALE GENOMIC DNA]</scope>
    <source>
        <strain evidence="9 10">MER 54</strain>
    </source>
</reference>
<gene>
    <name evidence="9" type="primary">uraH</name>
    <name evidence="9" type="ORF">EJQ19_06485</name>
</gene>
<dbReference type="PROSITE" id="PS00768">
    <property type="entry name" value="TRANSTHYRETIN_1"/>
    <property type="match status" value="1"/>
</dbReference>
<dbReference type="InterPro" id="IPR036817">
    <property type="entry name" value="Transthyretin/HIU_hydrolase_sf"/>
</dbReference>
<feature type="domain" description="Transthyretin/hydroxyisourate hydrolase" evidence="8">
    <location>
        <begin position="5"/>
        <end position="118"/>
    </location>
</feature>
<dbReference type="AlphaFoldDB" id="A0A430JHQ1"/>
<comment type="subunit">
    <text evidence="4 7">Homotetramer.</text>
</comment>
<dbReference type="EC" id="3.5.2.17" evidence="7"/>
<evidence type="ECO:0000256" key="7">
    <source>
        <dbReference type="RuleBase" id="RU361270"/>
    </source>
</evidence>
<keyword evidence="5 7" id="KW-0659">Purine metabolism</keyword>
<organism evidence="9 10">
    <name type="scientific">Paenibacillus whitsoniae</name>
    <dbReference type="NCBI Taxonomy" id="2496558"/>
    <lineage>
        <taxon>Bacteria</taxon>
        <taxon>Bacillati</taxon>
        <taxon>Bacillota</taxon>
        <taxon>Bacilli</taxon>
        <taxon>Bacillales</taxon>
        <taxon>Paenibacillaceae</taxon>
        <taxon>Paenibacillus</taxon>
    </lineage>
</organism>
<comment type="caution">
    <text evidence="9">The sequence shown here is derived from an EMBL/GenBank/DDBJ whole genome shotgun (WGS) entry which is preliminary data.</text>
</comment>
<sequence length="119" mass="13046">MSIGITTHVLDTSCGKPAIGVRIALYRVTTGGGVELLRSAETNEDGRVPQPMLTGEDYTPGTYELVFHVGEYFKRRGVDLTEPAFLDEVPIRFGVASKSSHYHVPLLIAPWGYSTYRGS</sequence>
<evidence type="ECO:0000256" key="3">
    <source>
        <dbReference type="ARBA" id="ARBA00009850"/>
    </source>
</evidence>
<comment type="function">
    <text evidence="2">Catalyzes the hydrolysis of 5-hydroxyisourate (HIU) to 2-oxo-4-hydroxy-4-carboxy-5-ureidoimidazoline (OHCU).</text>
</comment>
<proteinExistence type="inferred from homology"/>
<dbReference type="InterPro" id="IPR014306">
    <property type="entry name" value="Hydroxyisourate_hydrolase"/>
</dbReference>
<evidence type="ECO:0000256" key="5">
    <source>
        <dbReference type="ARBA" id="ARBA00022631"/>
    </source>
</evidence>
<comment type="catalytic activity">
    <reaction evidence="1 7">
        <text>5-hydroxyisourate + H2O = 5-hydroxy-2-oxo-4-ureido-2,5-dihydro-1H-imidazole-5-carboxylate + H(+)</text>
        <dbReference type="Rhea" id="RHEA:23736"/>
        <dbReference type="ChEBI" id="CHEBI:15377"/>
        <dbReference type="ChEBI" id="CHEBI:15378"/>
        <dbReference type="ChEBI" id="CHEBI:18072"/>
        <dbReference type="ChEBI" id="CHEBI:58639"/>
        <dbReference type="EC" id="3.5.2.17"/>
    </reaction>
</comment>
<dbReference type="PANTHER" id="PTHR10395:SF7">
    <property type="entry name" value="5-HYDROXYISOURATE HYDROLASE"/>
    <property type="match status" value="1"/>
</dbReference>
<evidence type="ECO:0000259" key="8">
    <source>
        <dbReference type="Pfam" id="PF00576"/>
    </source>
</evidence>
<dbReference type="Gene3D" id="2.60.40.180">
    <property type="entry name" value="Transthyretin/hydroxyisourate hydrolase domain"/>
    <property type="match status" value="1"/>
</dbReference>
<dbReference type="FunFam" id="2.60.40.180:FF:000005">
    <property type="entry name" value="5-hydroxyisourate hydrolase"/>
    <property type="match status" value="1"/>
</dbReference>
<protein>
    <recommendedName>
        <fullName evidence="7">5-hydroxyisourate hydrolase</fullName>
        <shortName evidence="7">HIU hydrolase</shortName>
        <shortName evidence="7">HIUHase</shortName>
        <ecNumber evidence="7">3.5.2.17</ecNumber>
    </recommendedName>
</protein>
<dbReference type="NCBIfam" id="TIGR02962">
    <property type="entry name" value="hdxy_isourate"/>
    <property type="match status" value="1"/>
</dbReference>
<name>A0A430JHQ1_9BACL</name>
<dbReference type="CDD" id="cd05822">
    <property type="entry name" value="TLP_HIUase"/>
    <property type="match status" value="1"/>
</dbReference>
<dbReference type="InterPro" id="IPR023419">
    <property type="entry name" value="Transthyretin_CS"/>
</dbReference>
<dbReference type="OrthoDB" id="9792386at2"/>
<evidence type="ECO:0000313" key="9">
    <source>
        <dbReference type="EMBL" id="RTE10578.1"/>
    </source>
</evidence>
<evidence type="ECO:0000256" key="4">
    <source>
        <dbReference type="ARBA" id="ARBA00011881"/>
    </source>
</evidence>
<dbReference type="InterPro" id="IPR023416">
    <property type="entry name" value="Transthyretin/HIU_hydrolase_d"/>
</dbReference>
<dbReference type="GO" id="GO:0006144">
    <property type="term" value="P:purine nucleobase metabolic process"/>
    <property type="evidence" value="ECO:0007669"/>
    <property type="project" value="UniProtKB-KW"/>
</dbReference>
<evidence type="ECO:0000256" key="1">
    <source>
        <dbReference type="ARBA" id="ARBA00001043"/>
    </source>
</evidence>
<dbReference type="PROSITE" id="PS00769">
    <property type="entry name" value="TRANSTHYRETIN_2"/>
    <property type="match status" value="1"/>
</dbReference>
<keyword evidence="6 7" id="KW-0378">Hydrolase</keyword>
<keyword evidence="10" id="KW-1185">Reference proteome</keyword>
<dbReference type="InterPro" id="IPR023418">
    <property type="entry name" value="Thyroxine_BS"/>
</dbReference>
<evidence type="ECO:0000256" key="2">
    <source>
        <dbReference type="ARBA" id="ARBA00002704"/>
    </source>
</evidence>
<evidence type="ECO:0000313" key="10">
    <source>
        <dbReference type="Proteomes" id="UP000276128"/>
    </source>
</evidence>